<organism evidence="1 2">
    <name type="scientific">Streptococcus mitis</name>
    <dbReference type="NCBI Taxonomy" id="28037"/>
    <lineage>
        <taxon>Bacteria</taxon>
        <taxon>Bacillati</taxon>
        <taxon>Bacillota</taxon>
        <taxon>Bacilli</taxon>
        <taxon>Lactobacillales</taxon>
        <taxon>Streptococcaceae</taxon>
        <taxon>Streptococcus</taxon>
        <taxon>Streptococcus mitis group</taxon>
    </lineage>
</organism>
<name>A0A139PKS3_STRMT</name>
<dbReference type="Proteomes" id="UP000070458">
    <property type="component" value="Unassembled WGS sequence"/>
</dbReference>
<sequence length="45" mass="5147">MWIILADLKIRKLKTMAKLELACFLAVFPFLGYSRFCLVNPTLAS</sequence>
<gene>
    <name evidence="1" type="ORF">SMIDD26_01850</name>
</gene>
<evidence type="ECO:0000313" key="2">
    <source>
        <dbReference type="Proteomes" id="UP000070458"/>
    </source>
</evidence>
<dbReference type="EMBL" id="LQOD01000426">
    <property type="protein sequence ID" value="KXT90938.1"/>
    <property type="molecule type" value="Genomic_DNA"/>
</dbReference>
<accession>A0A139PKS3</accession>
<proteinExistence type="predicted"/>
<comment type="caution">
    <text evidence="1">The sequence shown here is derived from an EMBL/GenBank/DDBJ whole genome shotgun (WGS) entry which is preliminary data.</text>
</comment>
<reference evidence="1 2" key="1">
    <citation type="submission" date="2016-01" db="EMBL/GenBank/DDBJ databases">
        <title>Highly variable Streptococcus oralis are common among viridans streptococci isolated from primates.</title>
        <authorList>
            <person name="Denapaite D."/>
            <person name="Rieger M."/>
            <person name="Koendgen S."/>
            <person name="Brueckner R."/>
            <person name="Ochigava I."/>
            <person name="Kappeler P."/>
            <person name="Maetz-Rensing K."/>
            <person name="Leendertz F."/>
            <person name="Hakenbeck R."/>
        </authorList>
    </citation>
    <scope>NUCLEOTIDE SEQUENCE [LARGE SCALE GENOMIC DNA]</scope>
    <source>
        <strain evidence="1 2">DD26</strain>
    </source>
</reference>
<protein>
    <submittedName>
        <fullName evidence="1">Uncharacterized protein</fullName>
    </submittedName>
</protein>
<dbReference type="AlphaFoldDB" id="A0A139PKS3"/>
<evidence type="ECO:0000313" key="1">
    <source>
        <dbReference type="EMBL" id="KXT90938.1"/>
    </source>
</evidence>
<dbReference type="PATRIC" id="fig|28037.233.peg.2180"/>